<dbReference type="EMBL" id="JAUPEV010000015">
    <property type="protein sequence ID" value="MDO7253819.1"/>
    <property type="molecule type" value="Genomic_DNA"/>
</dbReference>
<reference evidence="2" key="2">
    <citation type="submission" date="2023-07" db="EMBL/GenBank/DDBJ databases">
        <authorList>
            <person name="Aydin F."/>
            <person name="Tarhane S."/>
            <person name="Saticioglu I.B."/>
            <person name="Karakaya E."/>
            <person name="Abay S."/>
            <person name="Guran O."/>
            <person name="Bozkurt E."/>
            <person name="Uzum N."/>
            <person name="Olgun K."/>
            <person name="Jablonski D."/>
        </authorList>
    </citation>
    <scope>NUCLEOTIDE SEQUENCE</scope>
    <source>
        <strain evidence="2">Faydin-H75</strain>
    </source>
</reference>
<dbReference type="EMBL" id="JAUYZK010000014">
    <property type="protein sequence ID" value="MDP2539708.1"/>
    <property type="molecule type" value="Genomic_DNA"/>
</dbReference>
<keyword evidence="3" id="KW-0645">Protease</keyword>
<dbReference type="PANTHER" id="PTHR30399">
    <property type="entry name" value="UNCHARACTERIZED PROTEIN YGJP"/>
    <property type="match status" value="1"/>
</dbReference>
<comment type="caution">
    <text evidence="3">The sequence shown here is derived from an EMBL/GenBank/DDBJ whole genome shotgun (WGS) entry which is preliminary data.</text>
</comment>
<keyword evidence="3" id="KW-0482">Metalloprotease</keyword>
<dbReference type="Proteomes" id="UP001240777">
    <property type="component" value="Unassembled WGS sequence"/>
</dbReference>
<reference evidence="2 4" key="3">
    <citation type="journal article" date="2024" name="Syst. Appl. Microbiol.">
        <title>Helicobacter cappadocius sp. nov., from lizards: The first psychrotrophic Helicobacter species.</title>
        <authorList>
            <person name="Aydin F."/>
            <person name="Tarhane S."/>
            <person name="Karakaya E."/>
            <person name="Abay S."/>
            <person name="Kayman T."/>
            <person name="Guran O."/>
            <person name="Bozkurt E."/>
            <person name="Uzum N."/>
            <person name="Avci A."/>
            <person name="Olgun K."/>
            <person name="Jablonski D."/>
            <person name="Guran C."/>
            <person name="Burcin Saticioglu I."/>
        </authorList>
    </citation>
    <scope>NUCLEOTIDE SEQUENCE [LARGE SCALE GENOMIC DNA]</scope>
    <source>
        <strain evidence="2">Faydin-H75</strain>
        <strain evidence="4">faydin-H76</strain>
    </source>
</reference>
<evidence type="ECO:0000313" key="5">
    <source>
        <dbReference type="Proteomes" id="UP001240777"/>
    </source>
</evidence>
<protein>
    <submittedName>
        <fullName evidence="3">SprT family zinc-dependent metalloprotease</fullName>
        <ecNumber evidence="3">3.4.-.-</ecNumber>
    </submittedName>
</protein>
<gene>
    <name evidence="2" type="ORF">Q5I04_07870</name>
    <name evidence="3" type="ORF">Q5I06_07975</name>
</gene>
<reference evidence="3 5" key="1">
    <citation type="submission" date="2023-07" db="EMBL/GenBank/DDBJ databases">
        <title>Unpublished Manusciprt.</title>
        <authorList>
            <person name="Aydin F."/>
            <person name="Tarhane S."/>
            <person name="Saticioglu I.B."/>
            <person name="Karakaya E."/>
            <person name="Abay S."/>
            <person name="Guran O."/>
            <person name="Bozkurt E."/>
            <person name="Uzum N."/>
            <person name="Olgun K."/>
            <person name="Jablonski D."/>
        </authorList>
    </citation>
    <scope>NUCLEOTIDE SEQUENCE</scope>
    <source>
        <strain evidence="5">faydin-H75</strain>
        <strain evidence="3">Faydin-H76</strain>
    </source>
</reference>
<evidence type="ECO:0000313" key="2">
    <source>
        <dbReference type="EMBL" id="MDO7253819.1"/>
    </source>
</evidence>
<dbReference type="PANTHER" id="PTHR30399:SF1">
    <property type="entry name" value="UTP PYROPHOSPHATASE"/>
    <property type="match status" value="1"/>
</dbReference>
<keyword evidence="3" id="KW-0378">Hydrolase</keyword>
<dbReference type="EC" id="3.4.-.-" evidence="3"/>
<dbReference type="CDD" id="cd07344">
    <property type="entry name" value="M48_yhfN_like"/>
    <property type="match status" value="1"/>
</dbReference>
<dbReference type="Proteomes" id="UP001177258">
    <property type="component" value="Unassembled WGS sequence"/>
</dbReference>
<name>A0AA90T5Q2_9HELI</name>
<evidence type="ECO:0000259" key="1">
    <source>
        <dbReference type="Pfam" id="PF01863"/>
    </source>
</evidence>
<feature type="domain" description="YgjP-like metallopeptidase" evidence="1">
    <location>
        <begin position="15"/>
        <end position="81"/>
    </location>
</feature>
<feature type="domain" description="YgjP-like metallopeptidase" evidence="1">
    <location>
        <begin position="88"/>
        <end position="193"/>
    </location>
</feature>
<evidence type="ECO:0000313" key="4">
    <source>
        <dbReference type="Proteomes" id="UP001177258"/>
    </source>
</evidence>
<dbReference type="Pfam" id="PF01863">
    <property type="entry name" value="YgjP-like"/>
    <property type="match status" value="2"/>
</dbReference>
<keyword evidence="5" id="KW-1185">Reference proteome</keyword>
<organism evidence="3 4">
    <name type="scientific">Helicobacter cappadocius</name>
    <dbReference type="NCBI Taxonomy" id="3063998"/>
    <lineage>
        <taxon>Bacteria</taxon>
        <taxon>Pseudomonadati</taxon>
        <taxon>Campylobacterota</taxon>
        <taxon>Epsilonproteobacteria</taxon>
        <taxon>Campylobacterales</taxon>
        <taxon>Helicobacteraceae</taxon>
        <taxon>Helicobacter</taxon>
    </lineage>
</organism>
<dbReference type="GO" id="GO:0008237">
    <property type="term" value="F:metallopeptidase activity"/>
    <property type="evidence" value="ECO:0007669"/>
    <property type="project" value="UniProtKB-KW"/>
</dbReference>
<proteinExistence type="predicted"/>
<evidence type="ECO:0000313" key="3">
    <source>
        <dbReference type="EMBL" id="MDP2539708.1"/>
    </source>
</evidence>
<dbReference type="InterPro" id="IPR053136">
    <property type="entry name" value="UTP_pyrophosphatase-like"/>
</dbReference>
<dbReference type="RefSeq" id="WP_305517656.1">
    <property type="nucleotide sequence ID" value="NZ_JAUPEV010000015.1"/>
</dbReference>
<accession>A0AA90T5Q2</accession>
<dbReference type="Gene3D" id="3.30.2010.10">
    <property type="entry name" value="Metalloproteases ('zincins'), catalytic domain"/>
    <property type="match status" value="1"/>
</dbReference>
<dbReference type="AlphaFoldDB" id="A0AA90T5Q2"/>
<sequence length="205" mass="24374">MDTKHQITIKKTFAKNARITLKPSGEIYVSVPFFYTQKNISQLLCNHQSWIEKHLQKITQNYRDIENILDEHKNEVLIFGVWEKIDKKPIKIHLKKILSEYLNSTVRDKANQMRVEYNKINIRENKSRLGSCSYQNNLSFSLVLVCAPKELIDYVIIHELAHIRYKDHSKNFWDYVGVYCLNWKKKRATLKKNTKLYLSLLDSLE</sequence>
<dbReference type="InterPro" id="IPR002725">
    <property type="entry name" value="YgjP-like_metallopeptidase"/>
</dbReference>